<evidence type="ECO:0000256" key="1">
    <source>
        <dbReference type="ARBA" id="ARBA00022723"/>
    </source>
</evidence>
<dbReference type="InterPro" id="IPR036594">
    <property type="entry name" value="Meth_synthase_dom"/>
</dbReference>
<keyword evidence="1" id="KW-0479">Metal-binding</keyword>
<organism evidence="4 5">
    <name type="scientific">Parabacteroides distasonis str. 3776 D15 i</name>
    <dbReference type="NCBI Taxonomy" id="1339342"/>
    <lineage>
        <taxon>Bacteria</taxon>
        <taxon>Pseudomonadati</taxon>
        <taxon>Bacteroidota</taxon>
        <taxon>Bacteroidia</taxon>
        <taxon>Bacteroidales</taxon>
        <taxon>Tannerellaceae</taxon>
        <taxon>Parabacteroides</taxon>
    </lineage>
</organism>
<dbReference type="AlphaFoldDB" id="A0AB34L906"/>
<dbReference type="GO" id="GO:0050667">
    <property type="term" value="P:homocysteine metabolic process"/>
    <property type="evidence" value="ECO:0007669"/>
    <property type="project" value="TreeGrafter"/>
</dbReference>
<comment type="caution">
    <text evidence="4">The sequence shown here is derived from an EMBL/GenBank/DDBJ whole genome shotgun (WGS) entry which is preliminary data.</text>
</comment>
<evidence type="ECO:0000313" key="4">
    <source>
        <dbReference type="EMBL" id="KDS34769.1"/>
    </source>
</evidence>
<dbReference type="GO" id="GO:0046872">
    <property type="term" value="F:metal ion binding"/>
    <property type="evidence" value="ECO:0007669"/>
    <property type="project" value="UniProtKB-KW"/>
</dbReference>
<dbReference type="Proteomes" id="UP000027850">
    <property type="component" value="Unassembled WGS sequence"/>
</dbReference>
<evidence type="ECO:0000259" key="3">
    <source>
        <dbReference type="PROSITE" id="PS51337"/>
    </source>
</evidence>
<dbReference type="SUPFAM" id="SSF47644">
    <property type="entry name" value="Methionine synthase domain"/>
    <property type="match status" value="1"/>
</dbReference>
<keyword evidence="2" id="KW-0170">Cobalt</keyword>
<evidence type="ECO:0000313" key="5">
    <source>
        <dbReference type="Proteomes" id="UP000027850"/>
    </source>
</evidence>
<dbReference type="PANTHER" id="PTHR45833:SF1">
    <property type="entry name" value="METHIONINE SYNTHASE"/>
    <property type="match status" value="1"/>
</dbReference>
<dbReference type="GO" id="GO:0046653">
    <property type="term" value="P:tetrahydrofolate metabolic process"/>
    <property type="evidence" value="ECO:0007669"/>
    <property type="project" value="TreeGrafter"/>
</dbReference>
<dbReference type="SMART" id="SM01018">
    <property type="entry name" value="B12-binding_2"/>
    <property type="match status" value="1"/>
</dbReference>
<reference evidence="4 5" key="1">
    <citation type="submission" date="2014-04" db="EMBL/GenBank/DDBJ databases">
        <authorList>
            <person name="Sears C."/>
            <person name="Carroll K."/>
            <person name="Sack B.R."/>
            <person name="Qadri F."/>
            <person name="Myers L.L."/>
            <person name="Chung G.-T."/>
            <person name="Escheverria P."/>
            <person name="Fraser C.M."/>
            <person name="Sadzewicz L."/>
            <person name="Shefchek K.A."/>
            <person name="Tallon L."/>
            <person name="Das S.P."/>
            <person name="Daugherty S."/>
            <person name="Mongodin E.F."/>
        </authorList>
    </citation>
    <scope>NUCLEOTIDE SEQUENCE [LARGE SCALE GENOMIC DNA]</scope>
    <source>
        <strain evidence="4 5">3776 D15 i</strain>
    </source>
</reference>
<dbReference type="GO" id="GO:0005829">
    <property type="term" value="C:cytosol"/>
    <property type="evidence" value="ECO:0007669"/>
    <property type="project" value="TreeGrafter"/>
</dbReference>
<accession>A0AB34L906</accession>
<gene>
    <name evidence="4" type="ORF">M091_2920</name>
</gene>
<sequence length="95" mass="10446">MVELQELHTAIVTGKLPLAISTTQKAIEEGIEPQVIINEYMVKAMEEIGTRFENGKAFVPELLMAARAMKGSLDLLKPYLATETNRSPARSSSAR</sequence>
<protein>
    <submittedName>
        <fullName evidence="4">B12 binding domain protein</fullName>
    </submittedName>
</protein>
<dbReference type="PANTHER" id="PTHR45833">
    <property type="entry name" value="METHIONINE SYNTHASE"/>
    <property type="match status" value="1"/>
</dbReference>
<dbReference type="PROSITE" id="PS51337">
    <property type="entry name" value="B12_BINDING_NTER"/>
    <property type="match status" value="1"/>
</dbReference>
<proteinExistence type="predicted"/>
<feature type="domain" description="B12-binding N-terminal" evidence="3">
    <location>
        <begin position="1"/>
        <end position="88"/>
    </location>
</feature>
<dbReference type="InterPro" id="IPR050554">
    <property type="entry name" value="Met_Synthase/Corrinoid"/>
</dbReference>
<dbReference type="EMBL" id="JNHK01000097">
    <property type="protein sequence ID" value="KDS34769.1"/>
    <property type="molecule type" value="Genomic_DNA"/>
</dbReference>
<dbReference type="Pfam" id="PF02607">
    <property type="entry name" value="B12-binding_2"/>
    <property type="match status" value="1"/>
</dbReference>
<dbReference type="GO" id="GO:0008705">
    <property type="term" value="F:methionine synthase activity"/>
    <property type="evidence" value="ECO:0007669"/>
    <property type="project" value="TreeGrafter"/>
</dbReference>
<evidence type="ECO:0000256" key="2">
    <source>
        <dbReference type="ARBA" id="ARBA00023285"/>
    </source>
</evidence>
<dbReference type="InterPro" id="IPR003759">
    <property type="entry name" value="Cbl-bd_cap"/>
</dbReference>
<name>A0AB34L906_PARDI</name>
<dbReference type="Gene3D" id="1.10.1240.10">
    <property type="entry name" value="Methionine synthase domain"/>
    <property type="match status" value="1"/>
</dbReference>